<accession>A0AAV1RRL6</accession>
<feature type="compositionally biased region" description="Pro residues" evidence="3">
    <location>
        <begin position="346"/>
        <end position="356"/>
    </location>
</feature>
<dbReference type="AlphaFoldDB" id="A0AAV1RRL6"/>
<evidence type="ECO:0000256" key="4">
    <source>
        <dbReference type="SAM" id="Phobius"/>
    </source>
</evidence>
<feature type="region of interest" description="Disordered" evidence="3">
    <location>
        <begin position="848"/>
        <end position="897"/>
    </location>
</feature>
<feature type="compositionally biased region" description="Pro residues" evidence="3">
    <location>
        <begin position="108"/>
        <end position="118"/>
    </location>
</feature>
<dbReference type="GO" id="GO:0051015">
    <property type="term" value="F:actin filament binding"/>
    <property type="evidence" value="ECO:0007669"/>
    <property type="project" value="InterPro"/>
</dbReference>
<evidence type="ECO:0000256" key="1">
    <source>
        <dbReference type="ARBA" id="ARBA00025793"/>
    </source>
</evidence>
<feature type="domain" description="FH2" evidence="5">
    <location>
        <begin position="426"/>
        <end position="860"/>
    </location>
</feature>
<feature type="transmembrane region" description="Helical" evidence="4">
    <location>
        <begin position="190"/>
        <end position="211"/>
    </location>
</feature>
<dbReference type="SUPFAM" id="SSF101447">
    <property type="entry name" value="Formin homology 2 domain (FH2 domain)"/>
    <property type="match status" value="1"/>
</dbReference>
<evidence type="ECO:0000313" key="7">
    <source>
        <dbReference type="Proteomes" id="UP001314170"/>
    </source>
</evidence>
<organism evidence="6 7">
    <name type="scientific">Dovyalis caffra</name>
    <dbReference type="NCBI Taxonomy" id="77055"/>
    <lineage>
        <taxon>Eukaryota</taxon>
        <taxon>Viridiplantae</taxon>
        <taxon>Streptophyta</taxon>
        <taxon>Embryophyta</taxon>
        <taxon>Tracheophyta</taxon>
        <taxon>Spermatophyta</taxon>
        <taxon>Magnoliopsida</taxon>
        <taxon>eudicotyledons</taxon>
        <taxon>Gunneridae</taxon>
        <taxon>Pentapetalae</taxon>
        <taxon>rosids</taxon>
        <taxon>fabids</taxon>
        <taxon>Malpighiales</taxon>
        <taxon>Salicaceae</taxon>
        <taxon>Flacourtieae</taxon>
        <taxon>Dovyalis</taxon>
    </lineage>
</organism>
<dbReference type="SMART" id="SM00498">
    <property type="entry name" value="FH2"/>
    <property type="match status" value="1"/>
</dbReference>
<name>A0AAV1RRL6_9ROSI</name>
<keyword evidence="7" id="KW-1185">Reference proteome</keyword>
<proteinExistence type="inferred from homology"/>
<dbReference type="PROSITE" id="PS51444">
    <property type="entry name" value="FH2"/>
    <property type="match status" value="1"/>
</dbReference>
<evidence type="ECO:0000259" key="5">
    <source>
        <dbReference type="PROSITE" id="PS51444"/>
    </source>
</evidence>
<feature type="region of interest" description="Disordered" evidence="3">
    <location>
        <begin position="106"/>
        <end position="183"/>
    </location>
</feature>
<dbReference type="GO" id="GO:0045010">
    <property type="term" value="P:actin nucleation"/>
    <property type="evidence" value="ECO:0007669"/>
    <property type="project" value="InterPro"/>
</dbReference>
<dbReference type="PANTHER" id="PTHR23213:SF269">
    <property type="entry name" value="FORMIN-LIKE PROTEIN 5"/>
    <property type="match status" value="1"/>
</dbReference>
<protein>
    <recommendedName>
        <fullName evidence="2">Formin-like protein</fullName>
    </recommendedName>
</protein>
<dbReference type="Pfam" id="PF02181">
    <property type="entry name" value="FH2"/>
    <property type="match status" value="1"/>
</dbReference>
<feature type="compositionally biased region" description="Pro residues" evidence="3">
    <location>
        <begin position="145"/>
        <end position="165"/>
    </location>
</feature>
<feature type="compositionally biased region" description="Pro residues" evidence="3">
    <location>
        <begin position="365"/>
        <end position="402"/>
    </location>
</feature>
<dbReference type="InterPro" id="IPR027643">
    <property type="entry name" value="Formin-like_plant"/>
</dbReference>
<comment type="caution">
    <text evidence="6">The sequence shown here is derived from an EMBL/GenBank/DDBJ whole genome shotgun (WGS) entry which is preliminary data.</text>
</comment>
<evidence type="ECO:0000313" key="6">
    <source>
        <dbReference type="EMBL" id="CAK7338333.1"/>
    </source>
</evidence>
<dbReference type="InterPro" id="IPR015425">
    <property type="entry name" value="FH2_Formin"/>
</dbReference>
<reference evidence="6 7" key="1">
    <citation type="submission" date="2024-01" db="EMBL/GenBank/DDBJ databases">
        <authorList>
            <person name="Waweru B."/>
        </authorList>
    </citation>
    <scope>NUCLEOTIDE SEQUENCE [LARGE SCALE GENOMIC DNA]</scope>
</reference>
<dbReference type="Gene3D" id="1.20.58.2220">
    <property type="entry name" value="Formin, FH2 domain"/>
    <property type="match status" value="1"/>
</dbReference>
<gene>
    <name evidence="6" type="ORF">DCAF_LOCUS13378</name>
</gene>
<dbReference type="InterPro" id="IPR042201">
    <property type="entry name" value="FH2_Formin_sf"/>
</dbReference>
<evidence type="ECO:0000256" key="2">
    <source>
        <dbReference type="RuleBase" id="RU361260"/>
    </source>
</evidence>
<dbReference type="PANTHER" id="PTHR23213">
    <property type="entry name" value="FORMIN-RELATED"/>
    <property type="match status" value="1"/>
</dbReference>
<keyword evidence="4" id="KW-1133">Transmembrane helix</keyword>
<dbReference type="Proteomes" id="UP001314170">
    <property type="component" value="Unassembled WGS sequence"/>
</dbReference>
<keyword evidence="4" id="KW-0472">Membrane</keyword>
<feature type="region of interest" description="Disordered" evidence="3">
    <location>
        <begin position="293"/>
        <end position="432"/>
    </location>
</feature>
<feature type="region of interest" description="Disordered" evidence="3">
    <location>
        <begin position="476"/>
        <end position="497"/>
    </location>
</feature>
<dbReference type="EMBL" id="CAWUPB010001116">
    <property type="protein sequence ID" value="CAK7338333.1"/>
    <property type="molecule type" value="Genomic_DNA"/>
</dbReference>
<keyword evidence="4" id="KW-0812">Transmembrane</keyword>
<comment type="similarity">
    <text evidence="1">Belongs to the formin-like family. Class-I subfamily.</text>
</comment>
<feature type="compositionally biased region" description="Basic and acidic residues" evidence="3">
    <location>
        <begin position="478"/>
        <end position="490"/>
    </location>
</feature>
<sequence>MAELLCIICKVDLIRLKEADENLNFCFPEEAFNGASELSSKGWSVANENIQKLIKVLHSQLKKTLLDCVRKNNHLFHVSGAEGGTDIYLTRRAAARRNLLQNIAKTPAPAPAPAPASEPAPAVGSPSPSPAPAPNLAPSSVSTPTPAPSPQEPFFPQLSPPPPSPTENASAGPTSGPIEPDNGKNNHKTVVIAVVVTAAVTFVVAALFFLFCTKICRRGPAGRRNDERPLLSLSLTDNSVGSTHKTFGLGNSIEEEKLGHQSFGSSLESNFYKSDALNVSLDESMSLGAVGGAAKSSADSKMNTLVPPPPGRTGSNPFLKLPPGRAEPLPPEPPANLRPLPSRAGPTPPPPAPPAPAKSSSSAGPRPPGPPPPPPIAPAVKPGPRPPPPPMGGSAPRPPPPMHSLGPKAPRPPLGSKHPSNSASSEDDADAPKAKLKPFFWDKVLANPDDSMVWHQIKSGSFQFNEEMIETLFGYAPDKNKNERKKESSSHDPSPQFIQILDPKKAQNLSILLRALNVTIEEVCDALREGGNELPVELFQNLLRMAPTADEELKLRLYSGELSQLGPAERFLKALVDIPFACKRLEALLFMCTLQEELTTIKESFETLEVACKELRNSRLFLKLLEAVLKTGNRMNDGTFRGGAQAFKLDTLLKLSDVKGTDGKTTLLHFVVQEIVRSEGVRAARAGRDNQSLSGISVKTDDLLEEISPDTEEHYRSLGLQVVSCLSSELENVKRAAVVDPDSLTGSAAKLGQSLLVTRNFLNKDIKNLEEDSGFHETLRSFVQNAEVDIMSLLTEEKRIMALVKSTGDYFHGNAGKDEGLRLFIIVRDFLIILDKVCKEVREAQKRSAKTLKKEASTASSPSHQRQKPSPDLRQRLFPAIAERRMAGSDSSSDDEG</sequence>
<evidence type="ECO:0000256" key="3">
    <source>
        <dbReference type="SAM" id="MobiDB-lite"/>
    </source>
</evidence>